<gene>
    <name evidence="1" type="ORF">HPB48_015490</name>
</gene>
<keyword evidence="2" id="KW-1185">Reference proteome</keyword>
<protein>
    <submittedName>
        <fullName evidence="1">Uncharacterized protein</fullName>
    </submittedName>
</protein>
<accession>A0A9J6FKS2</accession>
<name>A0A9J6FKS2_HAELO</name>
<dbReference type="Proteomes" id="UP000821853">
    <property type="component" value="Chromosome 1"/>
</dbReference>
<dbReference type="AlphaFoldDB" id="A0A9J6FKS2"/>
<dbReference type="InterPro" id="IPR036388">
    <property type="entry name" value="WH-like_DNA-bd_sf"/>
</dbReference>
<organism evidence="1 2">
    <name type="scientific">Haemaphysalis longicornis</name>
    <name type="common">Bush tick</name>
    <dbReference type="NCBI Taxonomy" id="44386"/>
    <lineage>
        <taxon>Eukaryota</taxon>
        <taxon>Metazoa</taxon>
        <taxon>Ecdysozoa</taxon>
        <taxon>Arthropoda</taxon>
        <taxon>Chelicerata</taxon>
        <taxon>Arachnida</taxon>
        <taxon>Acari</taxon>
        <taxon>Parasitiformes</taxon>
        <taxon>Ixodida</taxon>
        <taxon>Ixodoidea</taxon>
        <taxon>Ixodidae</taxon>
        <taxon>Haemaphysalinae</taxon>
        <taxon>Haemaphysalis</taxon>
    </lineage>
</organism>
<dbReference type="VEuPathDB" id="VectorBase:HLOH_057028"/>
<evidence type="ECO:0000313" key="1">
    <source>
        <dbReference type="EMBL" id="KAH9362596.1"/>
    </source>
</evidence>
<dbReference type="OrthoDB" id="27073at2759"/>
<dbReference type="Gene3D" id="1.10.10.10">
    <property type="entry name" value="Winged helix-like DNA-binding domain superfamily/Winged helix DNA-binding domain"/>
    <property type="match status" value="1"/>
</dbReference>
<dbReference type="EMBL" id="JABSTR010000001">
    <property type="protein sequence ID" value="KAH9362596.1"/>
    <property type="molecule type" value="Genomic_DNA"/>
</dbReference>
<sequence length="143" mass="16717">MHGYGHGYGWADAAIFCLGEKTEKFAKLRPDTIVSLFEGYHNNNLVVDINEPLEEELKAEQHVTQKIIEDERKMLLQASIVRTTQIRKTLSTKSLPQKSSASRAEVYARRDPYRRMHKRPHRKRVFRKGQRKSEHLALPCLKY</sequence>
<proteinExistence type="predicted"/>
<evidence type="ECO:0000313" key="2">
    <source>
        <dbReference type="Proteomes" id="UP000821853"/>
    </source>
</evidence>
<reference evidence="1 2" key="1">
    <citation type="journal article" date="2020" name="Cell">
        <title>Large-Scale Comparative Analyses of Tick Genomes Elucidate Their Genetic Diversity and Vector Capacities.</title>
        <authorList>
            <consortium name="Tick Genome and Microbiome Consortium (TIGMIC)"/>
            <person name="Jia N."/>
            <person name="Wang J."/>
            <person name="Shi W."/>
            <person name="Du L."/>
            <person name="Sun Y."/>
            <person name="Zhan W."/>
            <person name="Jiang J.F."/>
            <person name="Wang Q."/>
            <person name="Zhang B."/>
            <person name="Ji P."/>
            <person name="Bell-Sakyi L."/>
            <person name="Cui X.M."/>
            <person name="Yuan T.T."/>
            <person name="Jiang B.G."/>
            <person name="Yang W.F."/>
            <person name="Lam T.T."/>
            <person name="Chang Q.C."/>
            <person name="Ding S.J."/>
            <person name="Wang X.J."/>
            <person name="Zhu J.G."/>
            <person name="Ruan X.D."/>
            <person name="Zhao L."/>
            <person name="Wei J.T."/>
            <person name="Ye R.Z."/>
            <person name="Que T.C."/>
            <person name="Du C.H."/>
            <person name="Zhou Y.H."/>
            <person name="Cheng J.X."/>
            <person name="Dai P.F."/>
            <person name="Guo W.B."/>
            <person name="Han X.H."/>
            <person name="Huang E.J."/>
            <person name="Li L.F."/>
            <person name="Wei W."/>
            <person name="Gao Y.C."/>
            <person name="Liu J.Z."/>
            <person name="Shao H.Z."/>
            <person name="Wang X."/>
            <person name="Wang C.C."/>
            <person name="Yang T.C."/>
            <person name="Huo Q.B."/>
            <person name="Li W."/>
            <person name="Chen H.Y."/>
            <person name="Chen S.E."/>
            <person name="Zhou L.G."/>
            <person name="Ni X.B."/>
            <person name="Tian J.H."/>
            <person name="Sheng Y."/>
            <person name="Liu T."/>
            <person name="Pan Y.S."/>
            <person name="Xia L.Y."/>
            <person name="Li J."/>
            <person name="Zhao F."/>
            <person name="Cao W.C."/>
        </authorList>
    </citation>
    <scope>NUCLEOTIDE SEQUENCE [LARGE SCALE GENOMIC DNA]</scope>
    <source>
        <strain evidence="1">HaeL-2018</strain>
    </source>
</reference>
<comment type="caution">
    <text evidence="1">The sequence shown here is derived from an EMBL/GenBank/DDBJ whole genome shotgun (WGS) entry which is preliminary data.</text>
</comment>